<keyword evidence="1" id="KW-0472">Membrane</keyword>
<protein>
    <submittedName>
        <fullName evidence="2">Uncharacterized protein</fullName>
    </submittedName>
</protein>
<dbReference type="RefSeq" id="WP_184486403.1">
    <property type="nucleotide sequence ID" value="NZ_JAAEDJ010000030.1"/>
</dbReference>
<dbReference type="EMBL" id="JACIJE010000009">
    <property type="protein sequence ID" value="MBB5691010.1"/>
    <property type="molecule type" value="Genomic_DNA"/>
</dbReference>
<evidence type="ECO:0000313" key="2">
    <source>
        <dbReference type="EMBL" id="MBB5691010.1"/>
    </source>
</evidence>
<evidence type="ECO:0000313" key="3">
    <source>
        <dbReference type="Proteomes" id="UP000562254"/>
    </source>
</evidence>
<reference evidence="2 3" key="1">
    <citation type="submission" date="2020-08" db="EMBL/GenBank/DDBJ databases">
        <title>Genomic Encyclopedia of Type Strains, Phase IV (KMG-IV): sequencing the most valuable type-strain genomes for metagenomic binning, comparative biology and taxonomic classification.</title>
        <authorList>
            <person name="Goeker M."/>
        </authorList>
    </citation>
    <scope>NUCLEOTIDE SEQUENCE [LARGE SCALE GENOMIC DNA]</scope>
    <source>
        <strain evidence="2 3">DSM 25895</strain>
    </source>
</reference>
<comment type="caution">
    <text evidence="2">The sequence shown here is derived from an EMBL/GenBank/DDBJ whole genome shotgun (WGS) entry which is preliminary data.</text>
</comment>
<accession>A0A840XV96</accession>
<name>A0A840XV96_9PROT</name>
<sequence>MVLKTIALVLYSAALLIALAFGYGWSFGAMLFNINPGALNSFQAGVQRNLSPALWDSIFVPLLQLPAWVIPVALGTLFVLISALRPGKG</sequence>
<keyword evidence="3" id="KW-1185">Reference proteome</keyword>
<proteinExistence type="predicted"/>
<organism evidence="2 3">
    <name type="scientific">Neoroseomonas alkaliterrae</name>
    <dbReference type="NCBI Taxonomy" id="1452450"/>
    <lineage>
        <taxon>Bacteria</taxon>
        <taxon>Pseudomonadati</taxon>
        <taxon>Pseudomonadota</taxon>
        <taxon>Alphaproteobacteria</taxon>
        <taxon>Acetobacterales</taxon>
        <taxon>Acetobacteraceae</taxon>
        <taxon>Neoroseomonas</taxon>
    </lineage>
</organism>
<dbReference type="Proteomes" id="UP000562254">
    <property type="component" value="Unassembled WGS sequence"/>
</dbReference>
<evidence type="ECO:0000256" key="1">
    <source>
        <dbReference type="SAM" id="Phobius"/>
    </source>
</evidence>
<gene>
    <name evidence="2" type="ORF">FHS88_003153</name>
</gene>
<keyword evidence="1" id="KW-0812">Transmembrane</keyword>
<feature type="transmembrane region" description="Helical" evidence="1">
    <location>
        <begin position="65"/>
        <end position="84"/>
    </location>
</feature>
<keyword evidence="1" id="KW-1133">Transmembrane helix</keyword>
<dbReference type="AlphaFoldDB" id="A0A840XV96"/>